<evidence type="ECO:0000313" key="3">
    <source>
        <dbReference type="Proteomes" id="UP000199354"/>
    </source>
</evidence>
<feature type="transmembrane region" description="Helical" evidence="1">
    <location>
        <begin position="132"/>
        <end position="157"/>
    </location>
</feature>
<organism evidence="2 3">
    <name type="scientific">Flavobacterium caeni</name>
    <dbReference type="NCBI Taxonomy" id="490189"/>
    <lineage>
        <taxon>Bacteria</taxon>
        <taxon>Pseudomonadati</taxon>
        <taxon>Bacteroidota</taxon>
        <taxon>Flavobacteriia</taxon>
        <taxon>Flavobacteriales</taxon>
        <taxon>Flavobacteriaceae</taxon>
        <taxon>Flavobacterium</taxon>
    </lineage>
</organism>
<dbReference type="Pfam" id="PF04238">
    <property type="entry name" value="DUF420"/>
    <property type="match status" value="1"/>
</dbReference>
<dbReference type="STRING" id="490189.SAMN02927903_02205"/>
<dbReference type="EMBL" id="FMVF01000009">
    <property type="protein sequence ID" value="SCY73172.1"/>
    <property type="molecule type" value="Genomic_DNA"/>
</dbReference>
<protein>
    <submittedName>
        <fullName evidence="2">Putative membrane protein</fullName>
    </submittedName>
</protein>
<dbReference type="PANTHER" id="PTHR37692">
    <property type="entry name" value="HYPOTHETICAL MEMBRANE SPANNING PROTEIN"/>
    <property type="match status" value="1"/>
</dbReference>
<dbReference type="GO" id="GO:0016020">
    <property type="term" value="C:membrane"/>
    <property type="evidence" value="ECO:0007669"/>
    <property type="project" value="InterPro"/>
</dbReference>
<name>A0A1G5IAQ8_9FLAO</name>
<reference evidence="2 3" key="1">
    <citation type="submission" date="2016-10" db="EMBL/GenBank/DDBJ databases">
        <authorList>
            <person name="de Groot N.N."/>
        </authorList>
    </citation>
    <scope>NUCLEOTIDE SEQUENCE [LARGE SCALE GENOMIC DNA]</scope>
    <source>
        <strain evidence="2 3">CGMCC 1.7031</strain>
    </source>
</reference>
<keyword evidence="1" id="KW-1133">Transmembrane helix</keyword>
<dbReference type="InterPro" id="IPR013833">
    <property type="entry name" value="Cyt_c_oxidase_su3_a-hlx"/>
</dbReference>
<accession>A0A1G5IAQ8</accession>
<keyword evidence="1" id="KW-0812">Transmembrane</keyword>
<dbReference type="GO" id="GO:0022904">
    <property type="term" value="P:respiratory electron transport chain"/>
    <property type="evidence" value="ECO:0007669"/>
    <property type="project" value="InterPro"/>
</dbReference>
<evidence type="ECO:0000313" key="2">
    <source>
        <dbReference type="EMBL" id="SCY73172.1"/>
    </source>
</evidence>
<evidence type="ECO:0000256" key="1">
    <source>
        <dbReference type="SAM" id="Phobius"/>
    </source>
</evidence>
<gene>
    <name evidence="2" type="ORF">SAMN02927903_02205</name>
</gene>
<dbReference type="PANTHER" id="PTHR37692:SF1">
    <property type="entry name" value="DUF420 DOMAIN-CONTAINING PROTEIN"/>
    <property type="match status" value="1"/>
</dbReference>
<dbReference type="OrthoDB" id="9811380at2"/>
<dbReference type="InterPro" id="IPR007352">
    <property type="entry name" value="DUF420"/>
</dbReference>
<feature type="transmembrane region" description="Helical" evidence="1">
    <location>
        <begin position="53"/>
        <end position="71"/>
    </location>
</feature>
<feature type="transmembrane region" description="Helical" evidence="1">
    <location>
        <begin position="14"/>
        <end position="33"/>
    </location>
</feature>
<dbReference type="Proteomes" id="UP000199354">
    <property type="component" value="Unassembled WGS sequence"/>
</dbReference>
<dbReference type="AlphaFoldDB" id="A0A1G5IAQ8"/>
<feature type="transmembrane region" description="Helical" evidence="1">
    <location>
        <begin position="83"/>
        <end position="101"/>
    </location>
</feature>
<dbReference type="Gene3D" id="1.20.120.80">
    <property type="entry name" value="Cytochrome c oxidase, subunit III, four-helix bundle"/>
    <property type="match status" value="1"/>
</dbReference>
<sequence>MESINPNQNLEQKFSKFIIVVSVLIPVVVAVLFSVKLKDFGYEVEPFSFLPPIYATINGITALVLVLAVRAIKNGNQKLHERLMTMAICLSVLFLVMYVAYHMTADSTVFGDLDHDGVRSAAETDAVGATRFVYLFILLTHILLSIVIIPLVLITYVRALAERFDRHRKIARITFPIWLYVAVTGVVVYLMISPYYAQ</sequence>
<keyword evidence="3" id="KW-1185">Reference proteome</keyword>
<keyword evidence="1" id="KW-0472">Membrane</keyword>
<dbReference type="GO" id="GO:0004129">
    <property type="term" value="F:cytochrome-c oxidase activity"/>
    <property type="evidence" value="ECO:0007669"/>
    <property type="project" value="InterPro"/>
</dbReference>
<feature type="transmembrane region" description="Helical" evidence="1">
    <location>
        <begin position="177"/>
        <end position="197"/>
    </location>
</feature>
<dbReference type="RefSeq" id="WP_091143443.1">
    <property type="nucleotide sequence ID" value="NZ_FMVF01000009.1"/>
</dbReference>
<proteinExistence type="predicted"/>